<feature type="region of interest" description="Disordered" evidence="1">
    <location>
        <begin position="223"/>
        <end position="275"/>
    </location>
</feature>
<gene>
    <name evidence="2" type="ORF">ACFQRF_16400</name>
</gene>
<evidence type="ECO:0000313" key="3">
    <source>
        <dbReference type="Proteomes" id="UP001596540"/>
    </source>
</evidence>
<organism evidence="2 3">
    <name type="scientific">Marinactinospora rubrisoli</name>
    <dbReference type="NCBI Taxonomy" id="2715399"/>
    <lineage>
        <taxon>Bacteria</taxon>
        <taxon>Bacillati</taxon>
        <taxon>Actinomycetota</taxon>
        <taxon>Actinomycetes</taxon>
        <taxon>Streptosporangiales</taxon>
        <taxon>Nocardiopsidaceae</taxon>
        <taxon>Marinactinospora</taxon>
    </lineage>
</organism>
<reference evidence="3" key="1">
    <citation type="journal article" date="2019" name="Int. J. Syst. Evol. Microbiol.">
        <title>The Global Catalogue of Microorganisms (GCM) 10K type strain sequencing project: providing services to taxonomists for standard genome sequencing and annotation.</title>
        <authorList>
            <consortium name="The Broad Institute Genomics Platform"/>
            <consortium name="The Broad Institute Genome Sequencing Center for Infectious Disease"/>
            <person name="Wu L."/>
            <person name="Ma J."/>
        </authorList>
    </citation>
    <scope>NUCLEOTIDE SEQUENCE [LARGE SCALE GENOMIC DNA]</scope>
    <source>
        <strain evidence="3">CGMCC 4.7382</strain>
    </source>
</reference>
<proteinExistence type="predicted"/>
<protein>
    <submittedName>
        <fullName evidence="2">Uncharacterized protein</fullName>
    </submittedName>
</protein>
<keyword evidence="3" id="KW-1185">Reference proteome</keyword>
<comment type="caution">
    <text evidence="2">The sequence shown here is derived from an EMBL/GenBank/DDBJ whole genome shotgun (WGS) entry which is preliminary data.</text>
</comment>
<sequence>MSEVRANQRAEHEVSHMTTALCFGAVPDGMWLSLDGTTRLDPATGLRLVGGAGFELEAELQVYAIAAMAGFVGEIDLLGRRGLSERHYPRLFSLVREVHPRHDHVALDVLQRSFPDDVIDREQAAADAARMLRTERLRAANAALRGRLLRHGDLDPDQIQRAVAPFELHTFLADEGIRVWLPPAAGDAQRDTELFTKVEEIRADFDAPRRPDVLDRLDDLRADFGLTSPGRGPGALDTPRGLPTRSRAGRRHPRPPAPGRHTDPREVPRRSGPGV</sequence>
<dbReference type="Proteomes" id="UP001596540">
    <property type="component" value="Unassembled WGS sequence"/>
</dbReference>
<feature type="compositionally biased region" description="Basic and acidic residues" evidence="1">
    <location>
        <begin position="260"/>
        <end position="269"/>
    </location>
</feature>
<dbReference type="RefSeq" id="WP_379871966.1">
    <property type="nucleotide sequence ID" value="NZ_JBHTBH010000007.1"/>
</dbReference>
<evidence type="ECO:0000313" key="2">
    <source>
        <dbReference type="EMBL" id="MFC7329318.1"/>
    </source>
</evidence>
<name>A0ABW2KIV3_9ACTN</name>
<dbReference type="EMBL" id="JBHTBH010000007">
    <property type="protein sequence ID" value="MFC7329318.1"/>
    <property type="molecule type" value="Genomic_DNA"/>
</dbReference>
<accession>A0ABW2KIV3</accession>
<evidence type="ECO:0000256" key="1">
    <source>
        <dbReference type="SAM" id="MobiDB-lite"/>
    </source>
</evidence>